<dbReference type="SUPFAM" id="SSF57701">
    <property type="entry name" value="Zn2/Cys6 DNA-binding domain"/>
    <property type="match status" value="1"/>
</dbReference>
<dbReference type="Proteomes" id="UP000281677">
    <property type="component" value="Unassembled WGS sequence"/>
</dbReference>
<accession>A0A3M7J2S2</accession>
<gene>
    <name evidence="4" type="ORF">D0859_03803</name>
    <name evidence="3" type="ORF">D0860_03697</name>
</gene>
<dbReference type="GO" id="GO:0008270">
    <property type="term" value="F:zinc ion binding"/>
    <property type="evidence" value="ECO:0007669"/>
    <property type="project" value="InterPro"/>
</dbReference>
<dbReference type="EMBL" id="QWIS01000060">
    <property type="protein sequence ID" value="RMZ10756.1"/>
    <property type="molecule type" value="Genomic_DNA"/>
</dbReference>
<protein>
    <recommendedName>
        <fullName evidence="2">Zn(2)-C6 fungal-type domain-containing protein</fullName>
    </recommendedName>
</protein>
<proteinExistence type="predicted"/>
<evidence type="ECO:0000313" key="6">
    <source>
        <dbReference type="Proteomes" id="UP000281677"/>
    </source>
</evidence>
<sequence>MSSRSDNQQDGHQKEESERARKACCMLMTNGAFLENAVACRKQKMKCMPAKPDDGPSCRRCRRMQLPCVYRPRANAASLQDVQLPSLSSAAQGVQDVGFVQTLIHRVERIEKHLRLPSEDLNATSHSTDSTSPVGPNHSLAPVLAASVHLKRKAAGVPNANAWNAGIVEQLWKSYDALDRKLISFADHQQIPRRNARPAFPSAKAGVYCTNAPAPCVHAILLRESWPCLRSTVCSNVPFKPLP</sequence>
<comment type="caution">
    <text evidence="4">The sequence shown here is derived from an EMBL/GenBank/DDBJ whole genome shotgun (WGS) entry which is preliminary data.</text>
</comment>
<dbReference type="Pfam" id="PF00172">
    <property type="entry name" value="Zn_clus"/>
    <property type="match status" value="1"/>
</dbReference>
<evidence type="ECO:0000313" key="3">
    <source>
        <dbReference type="EMBL" id="RMZ10756.1"/>
    </source>
</evidence>
<dbReference type="GO" id="GO:0000981">
    <property type="term" value="F:DNA-binding transcription factor activity, RNA polymerase II-specific"/>
    <property type="evidence" value="ECO:0007669"/>
    <property type="project" value="InterPro"/>
</dbReference>
<dbReference type="Gene3D" id="4.10.240.10">
    <property type="entry name" value="Zn(2)-C6 fungal-type DNA-binding domain"/>
    <property type="match status" value="1"/>
</dbReference>
<dbReference type="OrthoDB" id="39175at2759"/>
<dbReference type="AlphaFoldDB" id="A0A3M7J2S2"/>
<feature type="domain" description="Zn(2)-C6 fungal-type" evidence="2">
    <location>
        <begin position="40"/>
        <end position="70"/>
    </location>
</feature>
<name>A0A3M7J2S2_HORWE</name>
<dbReference type="PROSITE" id="PS50048">
    <property type="entry name" value="ZN2_CY6_FUNGAL_2"/>
    <property type="match status" value="1"/>
</dbReference>
<evidence type="ECO:0000313" key="4">
    <source>
        <dbReference type="EMBL" id="RMZ32085.1"/>
    </source>
</evidence>
<dbReference type="InterPro" id="IPR036864">
    <property type="entry name" value="Zn2-C6_fun-type_DNA-bd_sf"/>
</dbReference>
<evidence type="ECO:0000256" key="1">
    <source>
        <dbReference type="ARBA" id="ARBA00023242"/>
    </source>
</evidence>
<organism evidence="4 6">
    <name type="scientific">Hortaea werneckii</name>
    <name type="common">Black yeast</name>
    <name type="synonym">Cladosporium werneckii</name>
    <dbReference type="NCBI Taxonomy" id="91943"/>
    <lineage>
        <taxon>Eukaryota</taxon>
        <taxon>Fungi</taxon>
        <taxon>Dikarya</taxon>
        <taxon>Ascomycota</taxon>
        <taxon>Pezizomycotina</taxon>
        <taxon>Dothideomycetes</taxon>
        <taxon>Dothideomycetidae</taxon>
        <taxon>Mycosphaerellales</taxon>
        <taxon>Teratosphaeriaceae</taxon>
        <taxon>Hortaea</taxon>
    </lineage>
</organism>
<keyword evidence="1" id="KW-0539">Nucleus</keyword>
<dbReference type="Proteomes" id="UP000280598">
    <property type="component" value="Unassembled WGS sequence"/>
</dbReference>
<dbReference type="VEuPathDB" id="FungiDB:BTJ68_04622"/>
<evidence type="ECO:0000259" key="2">
    <source>
        <dbReference type="PROSITE" id="PS50048"/>
    </source>
</evidence>
<dbReference type="InterPro" id="IPR001138">
    <property type="entry name" value="Zn2Cys6_DnaBD"/>
</dbReference>
<reference evidence="5 6" key="1">
    <citation type="journal article" date="2018" name="BMC Genomics">
        <title>Genomic evidence for intraspecific hybridization in a clonal and extremely halotolerant yeast.</title>
        <authorList>
            <person name="Gostincar C."/>
            <person name="Stajich J.E."/>
            <person name="Zupancic J."/>
            <person name="Zalar P."/>
            <person name="Gunde-Cimerman N."/>
        </authorList>
    </citation>
    <scope>NUCLEOTIDE SEQUENCE [LARGE SCALE GENOMIC DNA]</scope>
    <source>
        <strain evidence="4 6">EXF-120</strain>
        <strain evidence="3 5">EXF-562</strain>
    </source>
</reference>
<dbReference type="EMBL" id="QWIT01000079">
    <property type="protein sequence ID" value="RMZ32085.1"/>
    <property type="molecule type" value="Genomic_DNA"/>
</dbReference>
<dbReference type="CDD" id="cd00067">
    <property type="entry name" value="GAL4"/>
    <property type="match status" value="1"/>
</dbReference>
<evidence type="ECO:0000313" key="5">
    <source>
        <dbReference type="Proteomes" id="UP000280598"/>
    </source>
</evidence>